<dbReference type="EMBL" id="CP117260">
    <property type="protein sequence ID" value="WFR99193.1"/>
    <property type="molecule type" value="Genomic_DNA"/>
</dbReference>
<dbReference type="Pfam" id="PF00486">
    <property type="entry name" value="Trans_reg_C"/>
    <property type="match status" value="1"/>
</dbReference>
<evidence type="ECO:0000256" key="6">
    <source>
        <dbReference type="ARBA" id="ARBA00023125"/>
    </source>
</evidence>
<keyword evidence="4" id="KW-0902">Two-component regulatory system</keyword>
<dbReference type="AlphaFoldDB" id="A0AAF1KA53"/>
<dbReference type="GO" id="GO:0000156">
    <property type="term" value="F:phosphorelay response regulator activity"/>
    <property type="evidence" value="ECO:0007669"/>
    <property type="project" value="TreeGrafter"/>
</dbReference>
<dbReference type="InterPro" id="IPR001789">
    <property type="entry name" value="Sig_transdc_resp-reg_receiver"/>
</dbReference>
<dbReference type="KEGG" id="rtu:PR017_27775"/>
<dbReference type="GO" id="GO:0000976">
    <property type="term" value="F:transcription cis-regulatory region binding"/>
    <property type="evidence" value="ECO:0007669"/>
    <property type="project" value="TreeGrafter"/>
</dbReference>
<dbReference type="PANTHER" id="PTHR48111:SF4">
    <property type="entry name" value="DNA-BINDING DUAL TRANSCRIPTIONAL REGULATOR OMPR"/>
    <property type="match status" value="1"/>
</dbReference>
<feature type="domain" description="OmpR/PhoB-type" evidence="13">
    <location>
        <begin position="141"/>
        <end position="241"/>
    </location>
</feature>
<dbReference type="InterPro" id="IPR036388">
    <property type="entry name" value="WH-like_DNA-bd_sf"/>
</dbReference>
<dbReference type="InterPro" id="IPR001867">
    <property type="entry name" value="OmpR/PhoB-type_DNA-bd"/>
</dbReference>
<keyword evidence="7" id="KW-0010">Activator</keyword>
<dbReference type="Pfam" id="PF00072">
    <property type="entry name" value="Response_reg"/>
    <property type="match status" value="1"/>
</dbReference>
<name>A0AAF1KA53_9HYPH</name>
<evidence type="ECO:0000256" key="5">
    <source>
        <dbReference type="ARBA" id="ARBA00023015"/>
    </source>
</evidence>
<comment type="subcellular location">
    <subcellularLocation>
        <location evidence="1">Cytoplasm</location>
    </subcellularLocation>
</comment>
<dbReference type="GO" id="GO:0005829">
    <property type="term" value="C:cytosol"/>
    <property type="evidence" value="ECO:0007669"/>
    <property type="project" value="TreeGrafter"/>
</dbReference>
<evidence type="ECO:0000256" key="10">
    <source>
        <dbReference type="PROSITE-ProRule" id="PRU00169"/>
    </source>
</evidence>
<dbReference type="PROSITE" id="PS51755">
    <property type="entry name" value="OMPR_PHOB"/>
    <property type="match status" value="1"/>
</dbReference>
<dbReference type="FunFam" id="1.10.10.10:FF:000099">
    <property type="entry name" value="Two-component system response regulator TorR"/>
    <property type="match status" value="1"/>
</dbReference>
<evidence type="ECO:0000256" key="2">
    <source>
        <dbReference type="ARBA" id="ARBA00022490"/>
    </source>
</evidence>
<dbReference type="Gene3D" id="3.40.50.2300">
    <property type="match status" value="1"/>
</dbReference>
<keyword evidence="2" id="KW-0963">Cytoplasm</keyword>
<dbReference type="GO" id="GO:0006355">
    <property type="term" value="P:regulation of DNA-templated transcription"/>
    <property type="evidence" value="ECO:0007669"/>
    <property type="project" value="InterPro"/>
</dbReference>
<feature type="DNA-binding region" description="OmpR/PhoB-type" evidence="11">
    <location>
        <begin position="141"/>
        <end position="241"/>
    </location>
</feature>
<protein>
    <recommendedName>
        <fullName evidence="9">Regulatory protein VirG</fullName>
    </recommendedName>
</protein>
<evidence type="ECO:0000256" key="3">
    <source>
        <dbReference type="ARBA" id="ARBA00022553"/>
    </source>
</evidence>
<proteinExistence type="predicted"/>
<reference evidence="15" key="2">
    <citation type="journal article" date="2023" name="MicrobiologyOpen">
        <title>Genomics of the tumorigenes clade of the family Rhizobiaceae and description of Rhizobium rhododendri sp. nov.</title>
        <authorList>
            <person name="Kuzmanovic N."/>
            <person name="diCenzo G.C."/>
            <person name="Bunk B."/>
            <person name="Sproeer C."/>
            <person name="Fruehling A."/>
            <person name="Neumann-Schaal M."/>
            <person name="Overmann J."/>
            <person name="Smalla K."/>
        </authorList>
    </citation>
    <scope>NUCLEOTIDE SEQUENCE [LARGE SCALE GENOMIC DNA]</scope>
    <source>
        <strain evidence="15">1078</strain>
        <plasmid evidence="15">unnamed3</plasmid>
    </source>
</reference>
<evidence type="ECO:0000256" key="4">
    <source>
        <dbReference type="ARBA" id="ARBA00023012"/>
    </source>
</evidence>
<gene>
    <name evidence="14" type="ORF">PR017_27775</name>
</gene>
<evidence type="ECO:0000256" key="8">
    <source>
        <dbReference type="ARBA" id="ARBA00023163"/>
    </source>
</evidence>
<dbReference type="CDD" id="cd17574">
    <property type="entry name" value="REC_OmpR"/>
    <property type="match status" value="1"/>
</dbReference>
<dbReference type="PROSITE" id="PS50110">
    <property type="entry name" value="RESPONSE_REGULATORY"/>
    <property type="match status" value="1"/>
</dbReference>
<feature type="domain" description="Response regulatory" evidence="12">
    <location>
        <begin position="13"/>
        <end position="126"/>
    </location>
</feature>
<evidence type="ECO:0000256" key="11">
    <source>
        <dbReference type="PROSITE-ProRule" id="PRU01091"/>
    </source>
</evidence>
<dbReference type="InterPro" id="IPR011006">
    <property type="entry name" value="CheY-like_superfamily"/>
</dbReference>
<keyword evidence="6 11" id="KW-0238">DNA-binding</keyword>
<dbReference type="Proteomes" id="UP000249499">
    <property type="component" value="Plasmid unnamed3"/>
</dbReference>
<dbReference type="Gene3D" id="1.10.10.10">
    <property type="entry name" value="Winged helix-like DNA-binding domain superfamily/Winged helix DNA-binding domain"/>
    <property type="match status" value="1"/>
</dbReference>
<dbReference type="RefSeq" id="WP_111218375.1">
    <property type="nucleotide sequence ID" value="NZ_CP117260.1"/>
</dbReference>
<evidence type="ECO:0000259" key="13">
    <source>
        <dbReference type="PROSITE" id="PS51755"/>
    </source>
</evidence>
<dbReference type="CDD" id="cd00383">
    <property type="entry name" value="trans_reg_C"/>
    <property type="match status" value="1"/>
</dbReference>
<evidence type="ECO:0000256" key="9">
    <source>
        <dbReference type="ARBA" id="ARBA00067337"/>
    </source>
</evidence>
<evidence type="ECO:0000259" key="12">
    <source>
        <dbReference type="PROSITE" id="PS50110"/>
    </source>
</evidence>
<organism evidence="14 15">
    <name type="scientific">Rhizobium tumorigenes</name>
    <dbReference type="NCBI Taxonomy" id="2041385"/>
    <lineage>
        <taxon>Bacteria</taxon>
        <taxon>Pseudomonadati</taxon>
        <taxon>Pseudomonadota</taxon>
        <taxon>Alphaproteobacteria</taxon>
        <taxon>Hyphomicrobiales</taxon>
        <taxon>Rhizobiaceae</taxon>
        <taxon>Rhizobium/Agrobacterium group</taxon>
        <taxon>Rhizobium</taxon>
    </lineage>
</organism>
<dbReference type="SMART" id="SM00448">
    <property type="entry name" value="REC"/>
    <property type="match status" value="1"/>
</dbReference>
<dbReference type="InterPro" id="IPR016032">
    <property type="entry name" value="Sig_transdc_resp-reg_C-effctor"/>
</dbReference>
<evidence type="ECO:0000256" key="7">
    <source>
        <dbReference type="ARBA" id="ARBA00023159"/>
    </source>
</evidence>
<feature type="modified residue" description="4-aspartylphosphate" evidence="10">
    <location>
        <position position="62"/>
    </location>
</feature>
<dbReference type="FunFam" id="3.40.50.2300:FF:000001">
    <property type="entry name" value="DNA-binding response regulator PhoB"/>
    <property type="match status" value="1"/>
</dbReference>
<dbReference type="InterPro" id="IPR039420">
    <property type="entry name" value="WalR-like"/>
</dbReference>
<sequence>MEPACTPTSSAPKILIVEDDAQIAGLVRDSLVEQGMVVEVTADGAAMDAKMRTEDFDLVVLDVMLPGEDGFSICRRLRRAGDIPILMLTSVGGDIDRVVGLEIGADDYVTKPFVLRELVARIKGLLRRSRLASPPIEVRPKRIFRFDNWRIDTIRRQVHDPSHARVAMTTHEFDLLIAFCQNPGQVLTREQLLALTHAGLAGPIERSIDVHISRLRQKIELDPRDPVIVKTVRMGGYVFTAAVEEVDA</sequence>
<keyword evidence="8" id="KW-0804">Transcription</keyword>
<keyword evidence="3 10" id="KW-0597">Phosphoprotein</keyword>
<keyword evidence="15" id="KW-1185">Reference proteome</keyword>
<evidence type="ECO:0000256" key="1">
    <source>
        <dbReference type="ARBA" id="ARBA00004496"/>
    </source>
</evidence>
<keyword evidence="14" id="KW-0614">Plasmid</keyword>
<dbReference type="SUPFAM" id="SSF52172">
    <property type="entry name" value="CheY-like"/>
    <property type="match status" value="1"/>
</dbReference>
<geneLocation type="plasmid" evidence="14 15">
    <name>unnamed3</name>
</geneLocation>
<dbReference type="GO" id="GO:0032993">
    <property type="term" value="C:protein-DNA complex"/>
    <property type="evidence" value="ECO:0007669"/>
    <property type="project" value="TreeGrafter"/>
</dbReference>
<dbReference type="Gene3D" id="6.10.250.690">
    <property type="match status" value="1"/>
</dbReference>
<keyword evidence="5" id="KW-0805">Transcription regulation</keyword>
<accession>A0AAF1KA53</accession>
<evidence type="ECO:0000313" key="14">
    <source>
        <dbReference type="EMBL" id="WFR99193.1"/>
    </source>
</evidence>
<evidence type="ECO:0000313" key="15">
    <source>
        <dbReference type="Proteomes" id="UP000249499"/>
    </source>
</evidence>
<reference evidence="14 15" key="1">
    <citation type="journal article" date="2018" name="Sci. Rep.">
        <title>Rhizobium tumorigenes sp. nov., a novel plant tumorigenic bacterium isolated from cane gall tumors on thornless blackberry.</title>
        <authorList>
            <person name="Kuzmanovi N."/>
            <person name="Smalla K."/>
            <person name="Gronow S."/>
            <person name="PuBawska J."/>
        </authorList>
    </citation>
    <scope>NUCLEOTIDE SEQUENCE [LARGE SCALE GENOMIC DNA]</scope>
    <source>
        <strain evidence="15">1078</strain>
        <plasmid evidence="14">unnamed3</plasmid>
    </source>
</reference>
<dbReference type="SMART" id="SM00862">
    <property type="entry name" value="Trans_reg_C"/>
    <property type="match status" value="1"/>
</dbReference>
<dbReference type="SUPFAM" id="SSF46894">
    <property type="entry name" value="C-terminal effector domain of the bipartite response regulators"/>
    <property type="match status" value="1"/>
</dbReference>
<dbReference type="PANTHER" id="PTHR48111">
    <property type="entry name" value="REGULATOR OF RPOS"/>
    <property type="match status" value="1"/>
</dbReference>